<feature type="compositionally biased region" description="Polar residues" evidence="1">
    <location>
        <begin position="206"/>
        <end position="215"/>
    </location>
</feature>
<dbReference type="AlphaFoldDB" id="A0A563W2K1"/>
<protein>
    <submittedName>
        <fullName evidence="2">Uncharacterized protein</fullName>
    </submittedName>
</protein>
<feature type="compositionally biased region" description="Basic and acidic residues" evidence="1">
    <location>
        <begin position="192"/>
        <end position="205"/>
    </location>
</feature>
<evidence type="ECO:0000313" key="3">
    <source>
        <dbReference type="Proteomes" id="UP000320055"/>
    </source>
</evidence>
<organism evidence="2 3">
    <name type="scientific">Hyella patelloides LEGE 07179</name>
    <dbReference type="NCBI Taxonomy" id="945734"/>
    <lineage>
        <taxon>Bacteria</taxon>
        <taxon>Bacillati</taxon>
        <taxon>Cyanobacteriota</taxon>
        <taxon>Cyanophyceae</taxon>
        <taxon>Pleurocapsales</taxon>
        <taxon>Hyellaceae</taxon>
        <taxon>Hyella</taxon>
    </lineage>
</organism>
<feature type="region of interest" description="Disordered" evidence="1">
    <location>
        <begin position="192"/>
        <end position="215"/>
    </location>
</feature>
<reference evidence="2 3" key="1">
    <citation type="submission" date="2019-01" db="EMBL/GenBank/DDBJ databases">
        <authorList>
            <person name="Brito A."/>
        </authorList>
    </citation>
    <scope>NUCLEOTIDE SEQUENCE [LARGE SCALE GENOMIC DNA]</scope>
    <source>
        <strain evidence="2">1</strain>
    </source>
</reference>
<evidence type="ECO:0000313" key="2">
    <source>
        <dbReference type="EMBL" id="VEP17880.1"/>
    </source>
</evidence>
<name>A0A563W2K1_9CYAN</name>
<dbReference type="RefSeq" id="WP_144876306.1">
    <property type="nucleotide sequence ID" value="NZ_LR214384.1"/>
</dbReference>
<sequence length="383" mass="44172">MNNILAISPGNTRAFDMEIASALGDINSAVIVQQLHYWMQKEGVGTIIEGVKYVYNTFEKWVREQFQWLSIWQFRKSMNLLRQLEIVKVIRYKSQEWNQTNYYSLDYERLREILKPKSPETISNSDLWSSTDRDVNSPQIEVRDSKLSNIETKNTTQKKTAKAKESEKLKSTSAISNSFAAAQLKTVLEEENQTKKEIHQKRELNGQKSENQPQLDNVEQKCVQEKNLGACSINEVKKAKVVNPKWKSLIEELDSLGVPVNKTLINLVKMYEEEQVKNAIALLKMRKREKHIPNMAGYFTTALKGGWASSNSLAENNPEGIDTASVFRLWYDLARELGYCSGQEIRDNEQWVLLSGNWEKWESAVSRGYSLEYLKGVMKRNKN</sequence>
<keyword evidence="3" id="KW-1185">Reference proteome</keyword>
<proteinExistence type="predicted"/>
<dbReference type="Proteomes" id="UP000320055">
    <property type="component" value="Unassembled WGS sequence"/>
</dbReference>
<dbReference type="EMBL" id="CAACVJ010000615">
    <property type="protein sequence ID" value="VEP17880.1"/>
    <property type="molecule type" value="Genomic_DNA"/>
</dbReference>
<evidence type="ECO:0000256" key="1">
    <source>
        <dbReference type="SAM" id="MobiDB-lite"/>
    </source>
</evidence>
<accession>A0A563W2K1</accession>
<dbReference type="OrthoDB" id="533336at2"/>
<gene>
    <name evidence="2" type="ORF">H1P_6520004</name>
</gene>